<dbReference type="Gene3D" id="3.20.200.10">
    <property type="entry name" value="MHCK/EF2 kinase"/>
    <property type="match status" value="1"/>
</dbReference>
<evidence type="ECO:0000259" key="6">
    <source>
        <dbReference type="PROSITE" id="PS51158"/>
    </source>
</evidence>
<dbReference type="PROSITE" id="PS51158">
    <property type="entry name" value="ALPHA_KINASE"/>
    <property type="match status" value="1"/>
</dbReference>
<dbReference type="OMA" id="RCTEICK"/>
<evidence type="ECO:0000256" key="3">
    <source>
        <dbReference type="ARBA" id="ARBA00022741"/>
    </source>
</evidence>
<evidence type="ECO:0000313" key="7">
    <source>
        <dbReference type="EnsemblMetazoa" id="XP_038062574.1"/>
    </source>
</evidence>
<dbReference type="SUPFAM" id="SSF56112">
    <property type="entry name" value="Protein kinase-like (PK-like)"/>
    <property type="match status" value="1"/>
</dbReference>
<dbReference type="GO" id="GO:0004674">
    <property type="term" value="F:protein serine/threonine kinase activity"/>
    <property type="evidence" value="ECO:0007669"/>
    <property type="project" value="UniProtKB-KW"/>
</dbReference>
<evidence type="ECO:0000313" key="8">
    <source>
        <dbReference type="Proteomes" id="UP000887568"/>
    </source>
</evidence>
<keyword evidence="5" id="KW-0067">ATP-binding</keyword>
<dbReference type="SMART" id="SM00811">
    <property type="entry name" value="Alpha_kinase"/>
    <property type="match status" value="1"/>
</dbReference>
<keyword evidence="1" id="KW-0723">Serine/threonine-protein kinase</keyword>
<dbReference type="OrthoDB" id="301415at2759"/>
<evidence type="ECO:0000256" key="4">
    <source>
        <dbReference type="ARBA" id="ARBA00022777"/>
    </source>
</evidence>
<evidence type="ECO:0000256" key="2">
    <source>
        <dbReference type="ARBA" id="ARBA00022679"/>
    </source>
</evidence>
<feature type="domain" description="Alpha-type protein kinase" evidence="6">
    <location>
        <begin position="4"/>
        <end position="266"/>
    </location>
</feature>
<dbReference type="PANTHER" id="PTHR45992:SF11">
    <property type="entry name" value="ALPHA-TYPE PROTEIN KINASE DOMAIN-CONTAINING PROTEIN"/>
    <property type="match status" value="1"/>
</dbReference>
<dbReference type="AlphaFoldDB" id="A0A914AGQ9"/>
<proteinExistence type="predicted"/>
<accession>A0A914AGQ9</accession>
<dbReference type="Proteomes" id="UP000887568">
    <property type="component" value="Unplaced"/>
</dbReference>
<dbReference type="InterPro" id="IPR011009">
    <property type="entry name" value="Kinase-like_dom_sf"/>
</dbReference>
<organism evidence="7 8">
    <name type="scientific">Patiria miniata</name>
    <name type="common">Bat star</name>
    <name type="synonym">Asterina miniata</name>
    <dbReference type="NCBI Taxonomy" id="46514"/>
    <lineage>
        <taxon>Eukaryota</taxon>
        <taxon>Metazoa</taxon>
        <taxon>Echinodermata</taxon>
        <taxon>Eleutherozoa</taxon>
        <taxon>Asterozoa</taxon>
        <taxon>Asteroidea</taxon>
        <taxon>Valvatacea</taxon>
        <taxon>Valvatida</taxon>
        <taxon>Asterinidae</taxon>
        <taxon>Patiria</taxon>
    </lineage>
</organism>
<evidence type="ECO:0000256" key="5">
    <source>
        <dbReference type="ARBA" id="ARBA00022840"/>
    </source>
</evidence>
<keyword evidence="8" id="KW-1185">Reference proteome</keyword>
<keyword evidence="4" id="KW-0418">Kinase</keyword>
<dbReference type="PANTHER" id="PTHR45992">
    <property type="entry name" value="EUKARYOTIC ELONGATION FACTOR 2 KINASE-RELATED"/>
    <property type="match status" value="1"/>
</dbReference>
<dbReference type="RefSeq" id="XP_038062574.1">
    <property type="nucleotide sequence ID" value="XM_038206646.1"/>
</dbReference>
<dbReference type="GeneID" id="119733065"/>
<dbReference type="GO" id="GO:0005524">
    <property type="term" value="F:ATP binding"/>
    <property type="evidence" value="ECO:0007669"/>
    <property type="project" value="UniProtKB-KW"/>
</dbReference>
<dbReference type="InterPro" id="IPR051852">
    <property type="entry name" value="Alpha-type_PK"/>
</dbReference>
<dbReference type="Pfam" id="PF02816">
    <property type="entry name" value="Alpha_kinase"/>
    <property type="match status" value="1"/>
</dbReference>
<sequence length="273" mass="30700">MGKSQSHTSESFTVNGVDKYATFEDDWFAKGASRYAYQGKIFSVNGWWFERGQRCVVKLYKEEYCAKLNEEAWRADKRASLKAQEMAELFNATYINDSNFARIEVLIPIISQIKTAPNHVGRKPVSGTVPDAAGRESGAGETRADVMVREGASVAIEYFLRGRYVEFLSNTSLVNTEEKSFVPVAFSHFTFHESKGEILVTDLQGVYNQKSYVFTDPAVHSMDKRGAKFGYYGPTDLGVYGVMKFFYDHKCNSLCKGLLKPDMSNIPDNLKGD</sequence>
<protein>
    <recommendedName>
        <fullName evidence="6">Alpha-type protein kinase domain-containing protein</fullName>
    </recommendedName>
</protein>
<dbReference type="InterPro" id="IPR004166">
    <property type="entry name" value="a-kinase_dom"/>
</dbReference>
<keyword evidence="2" id="KW-0808">Transferase</keyword>
<reference evidence="7" key="1">
    <citation type="submission" date="2022-11" db="UniProtKB">
        <authorList>
            <consortium name="EnsemblMetazoa"/>
        </authorList>
    </citation>
    <scope>IDENTIFICATION</scope>
</reference>
<name>A0A914AGQ9_PATMI</name>
<keyword evidence="3" id="KW-0547">Nucleotide-binding</keyword>
<evidence type="ECO:0000256" key="1">
    <source>
        <dbReference type="ARBA" id="ARBA00022527"/>
    </source>
</evidence>
<dbReference type="CDD" id="cd04515">
    <property type="entry name" value="Alpha_kinase"/>
    <property type="match status" value="1"/>
</dbReference>
<dbReference type="EnsemblMetazoa" id="XM_038206646.1">
    <property type="protein sequence ID" value="XP_038062574.1"/>
    <property type="gene ID" value="LOC119733065"/>
</dbReference>